<dbReference type="GO" id="GO:0016020">
    <property type="term" value="C:membrane"/>
    <property type="evidence" value="ECO:0007669"/>
    <property type="project" value="UniProtKB-SubCell"/>
</dbReference>
<evidence type="ECO:0000256" key="3">
    <source>
        <dbReference type="ARBA" id="ARBA00022448"/>
    </source>
</evidence>
<feature type="transmembrane region" description="Helical" evidence="7">
    <location>
        <begin position="135"/>
        <end position="155"/>
    </location>
</feature>
<dbReference type="FunFam" id="1.20.1510.10:FF:000006">
    <property type="entry name" value="Divalent cation efflux transporter"/>
    <property type="match status" value="1"/>
</dbReference>
<dbReference type="PANTHER" id="PTHR43840">
    <property type="entry name" value="MITOCHONDRIAL METAL TRANSPORTER 1-RELATED"/>
    <property type="match status" value="1"/>
</dbReference>
<evidence type="ECO:0000256" key="5">
    <source>
        <dbReference type="ARBA" id="ARBA00022989"/>
    </source>
</evidence>
<dbReference type="InterPro" id="IPR058533">
    <property type="entry name" value="Cation_efflux_TM"/>
</dbReference>
<evidence type="ECO:0000256" key="2">
    <source>
        <dbReference type="ARBA" id="ARBA00008114"/>
    </source>
</evidence>
<feature type="transmembrane region" description="Helical" evidence="7">
    <location>
        <begin position="99"/>
        <end position="123"/>
    </location>
</feature>
<dbReference type="Gene3D" id="3.30.70.1350">
    <property type="entry name" value="Cation efflux protein, cytoplasmic domain"/>
    <property type="match status" value="1"/>
</dbReference>
<sequence length="391" mass="42416">MKNHTAPHSHDKSAAFEPAHPVRFAAARKSTWISIFINLGLTIIQMLAGFFGKSQSLMADGLHSLADLLSDVLVLFANRHGNKHADAEHPYGHARIETAASLILGASLVALGIGLLIAAGMRLQHPEQVQSVHPATLWVAIVALAAKEGMFRYMLAIAQRVRSQMLVANAWHARSDAASSLVVIIGIVGNLLGYTFLDLVAAAVVGVMIAYMGIQFARDALAELIDTGLDEVEVRAIRNTLKAVPGVMGLHDLRTRKMADNALVDAHIIVEPKISVSEGHYIAEAARAAVLKSHQVMDVMVHIDSEDDVQAKPNAHLPQRHLLLAHLSSRLGETLPPSTRIVLHYLGGKVEAELLFDSKLDLDALRDKCRTITANDPYFRSILLFQSGAPF</sequence>
<evidence type="ECO:0000256" key="6">
    <source>
        <dbReference type="ARBA" id="ARBA00023136"/>
    </source>
</evidence>
<feature type="domain" description="Cation efflux protein transmembrane" evidence="8">
    <location>
        <begin position="32"/>
        <end position="225"/>
    </location>
</feature>
<protein>
    <submittedName>
        <fullName evidence="10">Putative cation efflux system proteinc</fullName>
    </submittedName>
</protein>
<organism evidence="10">
    <name type="scientific">mine drainage metagenome</name>
    <dbReference type="NCBI Taxonomy" id="410659"/>
    <lineage>
        <taxon>unclassified sequences</taxon>
        <taxon>metagenomes</taxon>
        <taxon>ecological metagenomes</taxon>
    </lineage>
</organism>
<dbReference type="InterPro" id="IPR050291">
    <property type="entry name" value="CDF_Transporter"/>
</dbReference>
<keyword evidence="3" id="KW-0813">Transport</keyword>
<dbReference type="InterPro" id="IPR027470">
    <property type="entry name" value="Cation_efflux_CTD"/>
</dbReference>
<feature type="domain" description="Cation efflux protein cytoplasmic" evidence="9">
    <location>
        <begin position="229"/>
        <end position="305"/>
    </location>
</feature>
<dbReference type="Gene3D" id="1.20.1510.10">
    <property type="entry name" value="Cation efflux protein transmembrane domain"/>
    <property type="match status" value="1"/>
</dbReference>
<dbReference type="InterPro" id="IPR027469">
    <property type="entry name" value="Cation_efflux_TMD_sf"/>
</dbReference>
<feature type="transmembrane region" description="Helical" evidence="7">
    <location>
        <begin position="176"/>
        <end position="193"/>
    </location>
</feature>
<evidence type="ECO:0000313" key="10">
    <source>
        <dbReference type="EMBL" id="OIR10305.1"/>
    </source>
</evidence>
<evidence type="ECO:0000256" key="7">
    <source>
        <dbReference type="SAM" id="Phobius"/>
    </source>
</evidence>
<proteinExistence type="inferred from homology"/>
<reference evidence="10" key="1">
    <citation type="submission" date="2016-10" db="EMBL/GenBank/DDBJ databases">
        <title>Sequence of Gallionella enrichment culture.</title>
        <authorList>
            <person name="Poehlein A."/>
            <person name="Muehling M."/>
            <person name="Daniel R."/>
        </authorList>
    </citation>
    <scope>NUCLEOTIDE SEQUENCE</scope>
</reference>
<keyword evidence="4 7" id="KW-0812">Transmembrane</keyword>
<comment type="caution">
    <text evidence="10">The sequence shown here is derived from an EMBL/GenBank/DDBJ whole genome shotgun (WGS) entry which is preliminary data.</text>
</comment>
<keyword evidence="5 7" id="KW-1133">Transmembrane helix</keyword>
<dbReference type="NCBIfam" id="TIGR01297">
    <property type="entry name" value="CDF"/>
    <property type="match status" value="1"/>
</dbReference>
<dbReference type="AlphaFoldDB" id="A0A1J5SP98"/>
<comment type="similarity">
    <text evidence="2">Belongs to the cation diffusion facilitator (CDF) transporter (TC 2.A.4) family.</text>
</comment>
<comment type="subcellular location">
    <subcellularLocation>
        <location evidence="1">Membrane</location>
        <topology evidence="1">Multi-pass membrane protein</topology>
    </subcellularLocation>
</comment>
<dbReference type="Pfam" id="PF01545">
    <property type="entry name" value="Cation_efflux"/>
    <property type="match status" value="1"/>
</dbReference>
<evidence type="ECO:0000259" key="9">
    <source>
        <dbReference type="Pfam" id="PF16916"/>
    </source>
</evidence>
<evidence type="ECO:0000259" key="8">
    <source>
        <dbReference type="Pfam" id="PF01545"/>
    </source>
</evidence>
<dbReference type="InterPro" id="IPR036837">
    <property type="entry name" value="Cation_efflux_CTD_sf"/>
</dbReference>
<evidence type="ECO:0000256" key="4">
    <source>
        <dbReference type="ARBA" id="ARBA00022692"/>
    </source>
</evidence>
<dbReference type="Pfam" id="PF16916">
    <property type="entry name" value="ZT_dimer"/>
    <property type="match status" value="1"/>
</dbReference>
<feature type="transmembrane region" description="Helical" evidence="7">
    <location>
        <begin position="32"/>
        <end position="51"/>
    </location>
</feature>
<accession>A0A1J5SP98</accession>
<keyword evidence="6 7" id="KW-0472">Membrane</keyword>
<dbReference type="EMBL" id="MLJW01000023">
    <property type="protein sequence ID" value="OIR10305.1"/>
    <property type="molecule type" value="Genomic_DNA"/>
</dbReference>
<evidence type="ECO:0000256" key="1">
    <source>
        <dbReference type="ARBA" id="ARBA00004141"/>
    </source>
</evidence>
<dbReference type="PANTHER" id="PTHR43840:SF15">
    <property type="entry name" value="MITOCHONDRIAL METAL TRANSPORTER 1-RELATED"/>
    <property type="match status" value="1"/>
</dbReference>
<name>A0A1J5SP98_9ZZZZ</name>
<dbReference type="InterPro" id="IPR002524">
    <property type="entry name" value="Cation_efflux"/>
</dbReference>
<dbReference type="GO" id="GO:0008324">
    <property type="term" value="F:monoatomic cation transmembrane transporter activity"/>
    <property type="evidence" value="ECO:0007669"/>
    <property type="project" value="InterPro"/>
</dbReference>
<dbReference type="SUPFAM" id="SSF160240">
    <property type="entry name" value="Cation efflux protein cytoplasmic domain-like"/>
    <property type="match status" value="1"/>
</dbReference>
<gene>
    <name evidence="10" type="ORF">GALL_76170</name>
</gene>
<dbReference type="SUPFAM" id="SSF161111">
    <property type="entry name" value="Cation efflux protein transmembrane domain-like"/>
    <property type="match status" value="1"/>
</dbReference>